<gene>
    <name evidence="2" type="ORF">DFR58_10520</name>
</gene>
<evidence type="ECO:0000313" key="2">
    <source>
        <dbReference type="EMBL" id="RCX18262.1"/>
    </source>
</evidence>
<sequence>MRRTTQAHVKQLAKEMRRHPTSGEQELWDKIRNKQLGGYRFLRQYAISRYIADFYCSKAKTAVEVDGSIHEQDERKEYDSIREEVIKAHGIRIIRFTNEEIIEDINNVLKRLLEFLESESSRD</sequence>
<dbReference type="Gene3D" id="3.40.960.10">
    <property type="entry name" value="VSR Endonuclease"/>
    <property type="match status" value="1"/>
</dbReference>
<protein>
    <submittedName>
        <fullName evidence="2">Very-short-patch-repair endonuclease</fullName>
    </submittedName>
</protein>
<dbReference type="Pfam" id="PF04480">
    <property type="entry name" value="DUF559"/>
    <property type="match status" value="1"/>
</dbReference>
<dbReference type="InterPro" id="IPR047216">
    <property type="entry name" value="Endonuclease_DUF559_bact"/>
</dbReference>
<dbReference type="CDD" id="cd01038">
    <property type="entry name" value="Endonuclease_DUF559"/>
    <property type="match status" value="1"/>
</dbReference>
<dbReference type="GO" id="GO:0004519">
    <property type="term" value="F:endonuclease activity"/>
    <property type="evidence" value="ECO:0007669"/>
    <property type="project" value="UniProtKB-KW"/>
</dbReference>
<dbReference type="SUPFAM" id="SSF52980">
    <property type="entry name" value="Restriction endonuclease-like"/>
    <property type="match status" value="1"/>
</dbReference>
<keyword evidence="2" id="KW-0540">Nuclease</keyword>
<dbReference type="PANTHER" id="PTHR38590:SF1">
    <property type="entry name" value="BLL0828 PROTEIN"/>
    <property type="match status" value="1"/>
</dbReference>
<reference evidence="2 3" key="1">
    <citation type="submission" date="2018-07" db="EMBL/GenBank/DDBJ databases">
        <title>Genomic Encyclopedia of Type Strains, Phase IV (KMG-IV): sequencing the most valuable type-strain genomes for metagenomic binning, comparative biology and taxonomic classification.</title>
        <authorList>
            <person name="Goeker M."/>
        </authorList>
    </citation>
    <scope>NUCLEOTIDE SEQUENCE [LARGE SCALE GENOMIC DNA]</scope>
    <source>
        <strain evidence="2 3">DSM 27016</strain>
    </source>
</reference>
<evidence type="ECO:0000313" key="3">
    <source>
        <dbReference type="Proteomes" id="UP000253034"/>
    </source>
</evidence>
<accession>A0A369B9R7</accession>
<feature type="domain" description="DUF559" evidence="1">
    <location>
        <begin position="9"/>
        <end position="116"/>
    </location>
</feature>
<keyword evidence="3" id="KW-1185">Reference proteome</keyword>
<keyword evidence="2" id="KW-0378">Hydrolase</keyword>
<dbReference type="InterPro" id="IPR011335">
    <property type="entry name" value="Restrct_endonuc-II-like"/>
</dbReference>
<dbReference type="InterPro" id="IPR007569">
    <property type="entry name" value="DUF559"/>
</dbReference>
<name>A0A369B9R7_9FIRM</name>
<evidence type="ECO:0000259" key="1">
    <source>
        <dbReference type="Pfam" id="PF04480"/>
    </source>
</evidence>
<organism evidence="2 3">
    <name type="scientific">Anaerobacterium chartisolvens</name>
    <dbReference type="NCBI Taxonomy" id="1297424"/>
    <lineage>
        <taxon>Bacteria</taxon>
        <taxon>Bacillati</taxon>
        <taxon>Bacillota</taxon>
        <taxon>Clostridia</taxon>
        <taxon>Eubacteriales</taxon>
        <taxon>Oscillospiraceae</taxon>
        <taxon>Anaerobacterium</taxon>
    </lineage>
</organism>
<dbReference type="PANTHER" id="PTHR38590">
    <property type="entry name" value="BLL0828 PROTEIN"/>
    <property type="match status" value="1"/>
</dbReference>
<dbReference type="OrthoDB" id="9803036at2"/>
<dbReference type="Proteomes" id="UP000253034">
    <property type="component" value="Unassembled WGS sequence"/>
</dbReference>
<comment type="caution">
    <text evidence="2">The sequence shown here is derived from an EMBL/GenBank/DDBJ whole genome shotgun (WGS) entry which is preliminary data.</text>
</comment>
<keyword evidence="2" id="KW-0255">Endonuclease</keyword>
<proteinExistence type="predicted"/>
<dbReference type="AlphaFoldDB" id="A0A369B9R7"/>
<dbReference type="EMBL" id="QPJT01000005">
    <property type="protein sequence ID" value="RCX18262.1"/>
    <property type="molecule type" value="Genomic_DNA"/>
</dbReference>
<dbReference type="RefSeq" id="WP_114296815.1">
    <property type="nucleotide sequence ID" value="NZ_QPJT01000005.1"/>
</dbReference>